<dbReference type="Gene3D" id="2.40.70.10">
    <property type="entry name" value="Acid Proteases"/>
    <property type="match status" value="1"/>
</dbReference>
<feature type="non-terminal residue" evidence="3">
    <location>
        <position position="1"/>
    </location>
</feature>
<accession>A0A1Q3DBP0</accession>
<dbReference type="AlphaFoldDB" id="A0A1Q3DBP0"/>
<evidence type="ECO:0000259" key="2">
    <source>
        <dbReference type="Pfam" id="PF00077"/>
    </source>
</evidence>
<dbReference type="CDD" id="cd00303">
    <property type="entry name" value="retropepsin_like"/>
    <property type="match status" value="1"/>
</dbReference>
<feature type="domain" description="Retropepsins" evidence="2">
    <location>
        <begin position="25"/>
        <end position="116"/>
    </location>
</feature>
<dbReference type="Proteomes" id="UP000187406">
    <property type="component" value="Unassembled WGS sequence"/>
</dbReference>
<comment type="caution">
    <text evidence="3">The sequence shown here is derived from an EMBL/GenBank/DDBJ whole genome shotgun (WGS) entry which is preliminary data.</text>
</comment>
<protein>
    <recommendedName>
        <fullName evidence="2">Retropepsins domain-containing protein</fullName>
    </recommendedName>
</protein>
<dbReference type="Pfam" id="PF00077">
    <property type="entry name" value="RVP"/>
    <property type="match status" value="1"/>
</dbReference>
<dbReference type="InterPro" id="IPR018061">
    <property type="entry name" value="Retropepsins"/>
</dbReference>
<proteinExistence type="predicted"/>
<evidence type="ECO:0000313" key="3">
    <source>
        <dbReference type="EMBL" id="GAV89839.1"/>
    </source>
</evidence>
<evidence type="ECO:0000313" key="4">
    <source>
        <dbReference type="Proteomes" id="UP000187406"/>
    </source>
</evidence>
<dbReference type="InterPro" id="IPR021109">
    <property type="entry name" value="Peptidase_aspartic_dom_sf"/>
</dbReference>
<keyword evidence="1" id="KW-0378">Hydrolase</keyword>
<dbReference type="EMBL" id="BDDD01005789">
    <property type="protein sequence ID" value="GAV89839.1"/>
    <property type="molecule type" value="Genomic_DNA"/>
</dbReference>
<evidence type="ECO:0000256" key="1">
    <source>
        <dbReference type="ARBA" id="ARBA00022801"/>
    </source>
</evidence>
<gene>
    <name evidence="3" type="ORF">CFOL_v3_33251</name>
</gene>
<dbReference type="SUPFAM" id="SSF50630">
    <property type="entry name" value="Acid proteases"/>
    <property type="match status" value="1"/>
</dbReference>
<dbReference type="OrthoDB" id="1748810at2759"/>
<dbReference type="GO" id="GO:0016787">
    <property type="term" value="F:hydrolase activity"/>
    <property type="evidence" value="ECO:0007669"/>
    <property type="project" value="UniProtKB-KW"/>
</dbReference>
<sequence length="163" mass="18930">ENQGETSTKFINLIERITYQKWHISITITIQDSFKIQTTALIDSEAQMNCIQEGLIPTKYFEKTKQRLSTTNGENLRVKFKISDIHICNEGICIKQSFILVKDLNIGIILGQPFLEVICTVRDFHLKCNIVFQCNLRFELMRTMIFLFCALKSCKRCREVSVV</sequence>
<keyword evidence="4" id="KW-1185">Reference proteome</keyword>
<name>A0A1Q3DBP0_CEPFO</name>
<organism evidence="3 4">
    <name type="scientific">Cephalotus follicularis</name>
    <name type="common">Albany pitcher plant</name>
    <dbReference type="NCBI Taxonomy" id="3775"/>
    <lineage>
        <taxon>Eukaryota</taxon>
        <taxon>Viridiplantae</taxon>
        <taxon>Streptophyta</taxon>
        <taxon>Embryophyta</taxon>
        <taxon>Tracheophyta</taxon>
        <taxon>Spermatophyta</taxon>
        <taxon>Magnoliopsida</taxon>
        <taxon>eudicotyledons</taxon>
        <taxon>Gunneridae</taxon>
        <taxon>Pentapetalae</taxon>
        <taxon>rosids</taxon>
        <taxon>fabids</taxon>
        <taxon>Oxalidales</taxon>
        <taxon>Cephalotaceae</taxon>
        <taxon>Cephalotus</taxon>
    </lineage>
</organism>
<reference evidence="4" key="1">
    <citation type="submission" date="2016-04" db="EMBL/GenBank/DDBJ databases">
        <title>Cephalotus genome sequencing.</title>
        <authorList>
            <person name="Fukushima K."/>
            <person name="Hasebe M."/>
            <person name="Fang X."/>
        </authorList>
    </citation>
    <scope>NUCLEOTIDE SEQUENCE [LARGE SCALE GENOMIC DNA]</scope>
    <source>
        <strain evidence="4">cv. St1</strain>
    </source>
</reference>
<dbReference type="InParanoid" id="A0A1Q3DBP0"/>